<dbReference type="EMBL" id="AQQR01000006">
    <property type="protein sequence ID" value="OWU72510.1"/>
    <property type="molecule type" value="Genomic_DNA"/>
</dbReference>
<protein>
    <recommendedName>
        <fullName evidence="2">DUF4168 domain-containing protein</fullName>
    </recommendedName>
</protein>
<evidence type="ECO:0000259" key="2">
    <source>
        <dbReference type="Pfam" id="PF13767"/>
    </source>
</evidence>
<evidence type="ECO:0000313" key="4">
    <source>
        <dbReference type="Proteomes" id="UP000215377"/>
    </source>
</evidence>
<dbReference type="RefSeq" id="WP_088650825.1">
    <property type="nucleotide sequence ID" value="NZ_AQQR01000006.1"/>
</dbReference>
<name>A0A225NN76_9RHOB</name>
<comment type="caution">
    <text evidence="3">The sequence shown here is derived from an EMBL/GenBank/DDBJ whole genome shotgun (WGS) entry which is preliminary data.</text>
</comment>
<organism evidence="3 4">
    <name type="scientific">Marinibacterium profundimaris</name>
    <dbReference type="NCBI Taxonomy" id="1679460"/>
    <lineage>
        <taxon>Bacteria</taxon>
        <taxon>Pseudomonadati</taxon>
        <taxon>Pseudomonadota</taxon>
        <taxon>Alphaproteobacteria</taxon>
        <taxon>Rhodobacterales</taxon>
        <taxon>Paracoccaceae</taxon>
        <taxon>Marinibacterium</taxon>
    </lineage>
</organism>
<reference evidence="3 4" key="1">
    <citation type="submission" date="2013-04" db="EMBL/GenBank/DDBJ databases">
        <title>Oceanicola sp. 22II1-22F33 Genome Sequencing.</title>
        <authorList>
            <person name="Lai Q."/>
            <person name="Li G."/>
            <person name="Shao Z."/>
        </authorList>
    </citation>
    <scope>NUCLEOTIDE SEQUENCE [LARGE SCALE GENOMIC DNA]</scope>
    <source>
        <strain evidence="3 4">22II1-22F33</strain>
    </source>
</reference>
<proteinExistence type="predicted"/>
<dbReference type="Pfam" id="PF13767">
    <property type="entry name" value="DUF4168"/>
    <property type="match status" value="1"/>
</dbReference>
<keyword evidence="4" id="KW-1185">Reference proteome</keyword>
<feature type="signal peptide" evidence="1">
    <location>
        <begin position="1"/>
        <end position="25"/>
    </location>
</feature>
<accession>A0A225NN76</accession>
<dbReference type="AlphaFoldDB" id="A0A225NN76"/>
<feature type="chain" id="PRO_5013098713" description="DUF4168 domain-containing protein" evidence="1">
    <location>
        <begin position="26"/>
        <end position="119"/>
    </location>
</feature>
<sequence>MTFKTTVKAGALAAALAIGGTAAMAESADYSDAKLDAFVTAALDVSQMNAELQRDLQAAETPEEQQQIATEAQAEAKSRIEAADGITVEEYAAIGQELQTDQELAARVSAMVEDRVEQQ</sequence>
<dbReference type="OrthoDB" id="7876308at2"/>
<evidence type="ECO:0000256" key="1">
    <source>
        <dbReference type="SAM" id="SignalP"/>
    </source>
</evidence>
<gene>
    <name evidence="3" type="ORF">ATO3_15640</name>
</gene>
<keyword evidence="1" id="KW-0732">Signal</keyword>
<feature type="domain" description="DUF4168" evidence="2">
    <location>
        <begin position="31"/>
        <end position="108"/>
    </location>
</feature>
<evidence type="ECO:0000313" key="3">
    <source>
        <dbReference type="EMBL" id="OWU72510.1"/>
    </source>
</evidence>
<dbReference type="InterPro" id="IPR025433">
    <property type="entry name" value="DUF4168"/>
</dbReference>
<dbReference type="Proteomes" id="UP000215377">
    <property type="component" value="Unassembled WGS sequence"/>
</dbReference>